<evidence type="ECO:0000313" key="2">
    <source>
        <dbReference type="EMBL" id="GGI66525.1"/>
    </source>
</evidence>
<keyword evidence="3" id="KW-1185">Reference proteome</keyword>
<dbReference type="Pfam" id="PF01074">
    <property type="entry name" value="Glyco_hydro_38N"/>
    <property type="match status" value="1"/>
</dbReference>
<accession>A0A917JIL6</accession>
<dbReference type="Pfam" id="PF16477">
    <property type="entry name" value="DUF5054"/>
    <property type="match status" value="1"/>
</dbReference>
<proteinExistence type="predicted"/>
<sequence length="694" mass="79581">MTKKMYVVYKTHLDIGFTDLAKNVIDNYVNDFIPRAVQLGKERSDKFVWTTGSWLIDYYLKLSTVTENQKEDLREAIRLGTIKWHGLSTTTHCELMDEKLFNYSLTLSQNLDKTFDKQTIAAKLTDIPGHTIAIVPLMAKAGLKYLHIGVNASTSLPDIPEMFVWRGKDGSEIIVHYAKDYGAAFTREGWDEMLYFSHSHDNQGPPASTQEIDEVINQLTYDYPGVEIVPSSLDDFAAYAWSKKETLPVVTEEIGDTWIYGVGTDPKKVGELRQLYQLRDQWLVSGELTIDSPEYAAFSDQLLMVVEHTWGGNGNVFLPDYRNYLIEDFKEARKKDRIEFKSTGYLDFADRLALIATDIHSEEMRPKRSYRLLESSWEEQREYIHQAVQCLSAKRQAAVAAVFAENSQAIVPLTQSKMLQVGYIYQLPNGVELSIGTNGSINYLKVKERELVKEGNEFGGLSYERFDEGDYQQFMNQYCRLSRYTATWALVDYNKGGIEAYPSIYHEIIKPIVEAGTIQITGNQVEITVDVIYRDFDVKNWGLPQKNRLVYQIDTSEGKIQGTYRWEGKQANRMPEGYWLETSLRVNNPYHWKINKINYELSPYSVVNRGNRNLHSLSSEGLTYQGADALLQITSETAPLVSMGRRGLLKFDQAQTSLNEGIFVNLYNNTWGTNFPDWFEDDMTFKFGASFEVY</sequence>
<dbReference type="RefSeq" id="WP_188368351.1">
    <property type="nucleotide sequence ID" value="NZ_BMDT01000012.1"/>
</dbReference>
<feature type="domain" description="Glycoside hydrolase family 38 N-terminal" evidence="1">
    <location>
        <begin position="4"/>
        <end position="185"/>
    </location>
</feature>
<organism evidence="2 3">
    <name type="scientific">Enterococcus alcedinis</name>
    <dbReference type="NCBI Taxonomy" id="1274384"/>
    <lineage>
        <taxon>Bacteria</taxon>
        <taxon>Bacillati</taxon>
        <taxon>Bacillota</taxon>
        <taxon>Bacilli</taxon>
        <taxon>Lactobacillales</taxon>
        <taxon>Enterococcaceae</taxon>
        <taxon>Enterococcus</taxon>
    </lineage>
</organism>
<dbReference type="CDD" id="cd10791">
    <property type="entry name" value="GH38N_AMII_like_1"/>
    <property type="match status" value="1"/>
</dbReference>
<reference evidence="2" key="2">
    <citation type="submission" date="2020-09" db="EMBL/GenBank/DDBJ databases">
        <authorList>
            <person name="Sun Q."/>
            <person name="Sedlacek I."/>
        </authorList>
    </citation>
    <scope>NUCLEOTIDE SEQUENCE</scope>
    <source>
        <strain evidence="2">CCM 8433</strain>
    </source>
</reference>
<dbReference type="InterPro" id="IPR000602">
    <property type="entry name" value="Glyco_hydro_38_N"/>
</dbReference>
<dbReference type="AlphaFoldDB" id="A0A917JIL6"/>
<dbReference type="SUPFAM" id="SSF88713">
    <property type="entry name" value="Glycoside hydrolase/deacetylase"/>
    <property type="match status" value="1"/>
</dbReference>
<protein>
    <recommendedName>
        <fullName evidence="1">Glycoside hydrolase family 38 N-terminal domain-containing protein</fullName>
    </recommendedName>
</protein>
<evidence type="ECO:0000259" key="1">
    <source>
        <dbReference type="Pfam" id="PF01074"/>
    </source>
</evidence>
<dbReference type="GO" id="GO:0004559">
    <property type="term" value="F:alpha-mannosidase activity"/>
    <property type="evidence" value="ECO:0007669"/>
    <property type="project" value="InterPro"/>
</dbReference>
<dbReference type="Gene3D" id="3.20.110.10">
    <property type="entry name" value="Glycoside hydrolase 38, N terminal domain"/>
    <property type="match status" value="1"/>
</dbReference>
<dbReference type="InterPro" id="IPR032482">
    <property type="entry name" value="DUF5054"/>
</dbReference>
<comment type="caution">
    <text evidence="2">The sequence shown here is derived from an EMBL/GenBank/DDBJ whole genome shotgun (WGS) entry which is preliminary data.</text>
</comment>
<dbReference type="InterPro" id="IPR011330">
    <property type="entry name" value="Glyco_hydro/deAcase_b/a-brl"/>
</dbReference>
<dbReference type="InterPro" id="IPR027291">
    <property type="entry name" value="Glyco_hydro_38_N_sf"/>
</dbReference>
<name>A0A917JIL6_9ENTE</name>
<reference evidence="2" key="1">
    <citation type="journal article" date="2014" name="Int. J. Syst. Evol. Microbiol.">
        <title>Complete genome sequence of Corynebacterium casei LMG S-19264T (=DSM 44701T), isolated from a smear-ripened cheese.</title>
        <authorList>
            <consortium name="US DOE Joint Genome Institute (JGI-PGF)"/>
            <person name="Walter F."/>
            <person name="Albersmeier A."/>
            <person name="Kalinowski J."/>
            <person name="Ruckert C."/>
        </authorList>
    </citation>
    <scope>NUCLEOTIDE SEQUENCE</scope>
    <source>
        <strain evidence="2">CCM 8433</strain>
    </source>
</reference>
<gene>
    <name evidence="2" type="ORF">GCM10011482_21790</name>
</gene>
<dbReference type="GO" id="GO:0006013">
    <property type="term" value="P:mannose metabolic process"/>
    <property type="evidence" value="ECO:0007669"/>
    <property type="project" value="InterPro"/>
</dbReference>
<dbReference type="Proteomes" id="UP000622610">
    <property type="component" value="Unassembled WGS sequence"/>
</dbReference>
<evidence type="ECO:0000313" key="3">
    <source>
        <dbReference type="Proteomes" id="UP000622610"/>
    </source>
</evidence>
<dbReference type="EMBL" id="BMDT01000012">
    <property type="protein sequence ID" value="GGI66525.1"/>
    <property type="molecule type" value="Genomic_DNA"/>
</dbReference>